<dbReference type="AlphaFoldDB" id="A0A1R3GV00"/>
<proteinExistence type="predicted"/>
<accession>A0A1R3GV00</accession>
<organism evidence="1 2">
    <name type="scientific">Corchorus capsularis</name>
    <name type="common">Jute</name>
    <dbReference type="NCBI Taxonomy" id="210143"/>
    <lineage>
        <taxon>Eukaryota</taxon>
        <taxon>Viridiplantae</taxon>
        <taxon>Streptophyta</taxon>
        <taxon>Embryophyta</taxon>
        <taxon>Tracheophyta</taxon>
        <taxon>Spermatophyta</taxon>
        <taxon>Magnoliopsida</taxon>
        <taxon>eudicotyledons</taxon>
        <taxon>Gunneridae</taxon>
        <taxon>Pentapetalae</taxon>
        <taxon>rosids</taxon>
        <taxon>malvids</taxon>
        <taxon>Malvales</taxon>
        <taxon>Malvaceae</taxon>
        <taxon>Grewioideae</taxon>
        <taxon>Apeibeae</taxon>
        <taxon>Corchorus</taxon>
    </lineage>
</organism>
<evidence type="ECO:0000313" key="2">
    <source>
        <dbReference type="Proteomes" id="UP000188268"/>
    </source>
</evidence>
<protein>
    <submittedName>
        <fullName evidence="1">Uncharacterized protein</fullName>
    </submittedName>
</protein>
<sequence length="19" mass="2249">MAISRRLLWRRHEGSGLPL</sequence>
<reference evidence="1 2" key="1">
    <citation type="submission" date="2013-09" db="EMBL/GenBank/DDBJ databases">
        <title>Corchorus capsularis genome sequencing.</title>
        <authorList>
            <person name="Alam M."/>
            <person name="Haque M.S."/>
            <person name="Islam M.S."/>
            <person name="Emdad E.M."/>
            <person name="Islam M.M."/>
            <person name="Ahmed B."/>
            <person name="Halim A."/>
            <person name="Hossen Q.M.M."/>
            <person name="Hossain M.Z."/>
            <person name="Ahmed R."/>
            <person name="Khan M.M."/>
            <person name="Islam R."/>
            <person name="Rashid M.M."/>
            <person name="Khan S.A."/>
            <person name="Rahman M.S."/>
            <person name="Alam M."/>
        </authorList>
    </citation>
    <scope>NUCLEOTIDE SEQUENCE [LARGE SCALE GENOMIC DNA]</scope>
    <source>
        <strain evidence="2">cv. CVL-1</strain>
        <tissue evidence="1">Whole seedling</tissue>
    </source>
</reference>
<comment type="caution">
    <text evidence="1">The sequence shown here is derived from an EMBL/GenBank/DDBJ whole genome shotgun (WGS) entry which is preliminary data.</text>
</comment>
<evidence type="ECO:0000313" key="1">
    <source>
        <dbReference type="EMBL" id="OMO61830.1"/>
    </source>
</evidence>
<dbReference type="Proteomes" id="UP000188268">
    <property type="component" value="Unassembled WGS sequence"/>
</dbReference>
<name>A0A1R3GV00_COCAP</name>
<gene>
    <name evidence="1" type="ORF">CCACVL1_23219</name>
</gene>
<dbReference type="Gramene" id="OMO61830">
    <property type="protein sequence ID" value="OMO61830"/>
    <property type="gene ID" value="CCACVL1_23219"/>
</dbReference>
<keyword evidence="2" id="KW-1185">Reference proteome</keyword>
<dbReference type="EMBL" id="AWWV01013383">
    <property type="protein sequence ID" value="OMO61830.1"/>
    <property type="molecule type" value="Genomic_DNA"/>
</dbReference>